<organism evidence="2 3">
    <name type="scientific">Arsukibacterium tuosuense</name>
    <dbReference type="NCBI Taxonomy" id="1323745"/>
    <lineage>
        <taxon>Bacteria</taxon>
        <taxon>Pseudomonadati</taxon>
        <taxon>Pseudomonadota</taxon>
        <taxon>Gammaproteobacteria</taxon>
        <taxon>Chromatiales</taxon>
        <taxon>Chromatiaceae</taxon>
        <taxon>Arsukibacterium</taxon>
    </lineage>
</organism>
<dbReference type="EMBL" id="OBEB01000008">
    <property type="protein sequence ID" value="SNY58676.1"/>
    <property type="molecule type" value="Genomic_DNA"/>
</dbReference>
<dbReference type="SUPFAM" id="SSF50129">
    <property type="entry name" value="GroES-like"/>
    <property type="match status" value="1"/>
</dbReference>
<evidence type="ECO:0000313" key="3">
    <source>
        <dbReference type="Proteomes" id="UP000219353"/>
    </source>
</evidence>
<dbReference type="CDD" id="cd08267">
    <property type="entry name" value="MDR1"/>
    <property type="match status" value="1"/>
</dbReference>
<evidence type="ECO:0000259" key="1">
    <source>
        <dbReference type="SMART" id="SM00829"/>
    </source>
</evidence>
<dbReference type="PANTHER" id="PTHR11695">
    <property type="entry name" value="ALCOHOL DEHYDROGENASE RELATED"/>
    <property type="match status" value="1"/>
</dbReference>
<proteinExistence type="predicted"/>
<protein>
    <submittedName>
        <fullName evidence="2">NADPH:quinone reductase</fullName>
    </submittedName>
</protein>
<accession>A0A285JH23</accession>
<dbReference type="InterPro" id="IPR050700">
    <property type="entry name" value="YIM1/Zinc_Alcohol_DH_Fams"/>
</dbReference>
<evidence type="ECO:0000313" key="2">
    <source>
        <dbReference type="EMBL" id="SNY58676.1"/>
    </source>
</evidence>
<dbReference type="Gene3D" id="3.90.180.10">
    <property type="entry name" value="Medium-chain alcohol dehydrogenases, catalytic domain"/>
    <property type="match status" value="1"/>
</dbReference>
<dbReference type="SUPFAM" id="SSF51735">
    <property type="entry name" value="NAD(P)-binding Rossmann-fold domains"/>
    <property type="match status" value="1"/>
</dbReference>
<dbReference type="PANTHER" id="PTHR11695:SF294">
    <property type="entry name" value="RETICULON-4-INTERACTING PROTEIN 1, MITOCHONDRIAL"/>
    <property type="match status" value="1"/>
</dbReference>
<name>A0A285JH23_9GAMM</name>
<reference evidence="3" key="1">
    <citation type="submission" date="2017-09" db="EMBL/GenBank/DDBJ databases">
        <authorList>
            <person name="Varghese N."/>
            <person name="Submissions S."/>
        </authorList>
    </citation>
    <scope>NUCLEOTIDE SEQUENCE [LARGE SCALE GENOMIC DNA]</scope>
    <source>
        <strain evidence="3">CGMCC 1.12461</strain>
    </source>
</reference>
<dbReference type="Proteomes" id="UP000219353">
    <property type="component" value="Unassembled WGS sequence"/>
</dbReference>
<sequence length="317" mass="34704">MTRTYQRWTYASYGSADKLVLENCTLPSLKPSEILIKVEFSAVNSADIKMLKGKPWLVRLFNGLTKPSRIKTLGLDFSGRVVDAGGEVKDFAPGDSVYGLRPDTFSTHSQYLIVERESLLQHVPYGVSAEHACAGLFGGLSALYFLKRIGVQNSIKKALVYGADSSVGNAAYQILSDKTNSLLRFHGPIINVDSIKKSGFLDGVGSAQKYDLIFDATGKLNILSAVKALSEHGELITTAVSLKLFFISKVLSLMSNKRLIIGIAQNSQEDLARLSQLLSDGVYIPFIDSTYRYNDYRAAFEKVMRQGKAGAVLIKLG</sequence>
<dbReference type="InterPro" id="IPR013154">
    <property type="entry name" value="ADH-like_N"/>
</dbReference>
<dbReference type="InterPro" id="IPR036291">
    <property type="entry name" value="NAD(P)-bd_dom_sf"/>
</dbReference>
<keyword evidence="3" id="KW-1185">Reference proteome</keyword>
<gene>
    <name evidence="2" type="ORF">SAMN06297280_3461</name>
</gene>
<dbReference type="SMART" id="SM00829">
    <property type="entry name" value="PKS_ER"/>
    <property type="match status" value="1"/>
</dbReference>
<dbReference type="InterPro" id="IPR011032">
    <property type="entry name" value="GroES-like_sf"/>
</dbReference>
<dbReference type="AlphaFoldDB" id="A0A285JH23"/>
<dbReference type="Pfam" id="PF08240">
    <property type="entry name" value="ADH_N"/>
    <property type="match status" value="1"/>
</dbReference>
<dbReference type="GO" id="GO:0016491">
    <property type="term" value="F:oxidoreductase activity"/>
    <property type="evidence" value="ECO:0007669"/>
    <property type="project" value="InterPro"/>
</dbReference>
<dbReference type="Gene3D" id="3.40.50.720">
    <property type="entry name" value="NAD(P)-binding Rossmann-like Domain"/>
    <property type="match status" value="1"/>
</dbReference>
<feature type="domain" description="Enoyl reductase (ER)" evidence="1">
    <location>
        <begin position="14"/>
        <end position="314"/>
    </location>
</feature>
<dbReference type="Pfam" id="PF13602">
    <property type="entry name" value="ADH_zinc_N_2"/>
    <property type="match status" value="1"/>
</dbReference>
<dbReference type="InterPro" id="IPR020843">
    <property type="entry name" value="ER"/>
</dbReference>